<protein>
    <recommendedName>
        <fullName evidence="4">Polysaccharide chain length determinant N-terminal domain-containing protein</fullName>
    </recommendedName>
</protein>
<keyword evidence="1" id="KW-0812">Transmembrane</keyword>
<dbReference type="Proteomes" id="UP000285768">
    <property type="component" value="Chromosome"/>
</dbReference>
<reference evidence="2 3" key="1">
    <citation type="submission" date="2019-01" db="EMBL/GenBank/DDBJ databases">
        <title>Leucobacter muris sp. nov. isolated from the nose of a laboratory mouse.</title>
        <authorList>
            <person name="Benga L."/>
            <person name="Sproeer C."/>
            <person name="Schumann P."/>
            <person name="Verbarg S."/>
            <person name="Bunk B."/>
            <person name="Engelhardt E."/>
            <person name="Benten P.M."/>
            <person name="Sager M."/>
        </authorList>
    </citation>
    <scope>NUCLEOTIDE SEQUENCE [LARGE SCALE GENOMIC DNA]</scope>
    <source>
        <strain evidence="2 3">DSM 101948</strain>
    </source>
</reference>
<organism evidence="2 3">
    <name type="scientific">Leucobacter muris</name>
    <dbReference type="NCBI Taxonomy" id="1935379"/>
    <lineage>
        <taxon>Bacteria</taxon>
        <taxon>Bacillati</taxon>
        <taxon>Actinomycetota</taxon>
        <taxon>Actinomycetes</taxon>
        <taxon>Micrococcales</taxon>
        <taxon>Microbacteriaceae</taxon>
        <taxon>Leucobacter</taxon>
    </lineage>
</organism>
<name>A0ABX5QHK3_9MICO</name>
<keyword evidence="1" id="KW-1133">Transmembrane helix</keyword>
<feature type="transmembrane region" description="Helical" evidence="1">
    <location>
        <begin position="242"/>
        <end position="261"/>
    </location>
</feature>
<keyword evidence="3" id="KW-1185">Reference proteome</keyword>
<dbReference type="EMBL" id="CP035037">
    <property type="protein sequence ID" value="QAB18574.1"/>
    <property type="molecule type" value="Genomic_DNA"/>
</dbReference>
<dbReference type="RefSeq" id="WP_017883679.1">
    <property type="nucleotide sequence ID" value="NZ_CP035037.1"/>
</dbReference>
<evidence type="ECO:0000313" key="3">
    <source>
        <dbReference type="Proteomes" id="UP000285768"/>
    </source>
</evidence>
<feature type="transmembrane region" description="Helical" evidence="1">
    <location>
        <begin position="26"/>
        <end position="44"/>
    </location>
</feature>
<accession>A0ABX5QHK3</accession>
<keyword evidence="1" id="KW-0472">Membrane</keyword>
<evidence type="ECO:0000256" key="1">
    <source>
        <dbReference type="SAM" id="Phobius"/>
    </source>
</evidence>
<dbReference type="InterPro" id="IPR050445">
    <property type="entry name" value="Bact_polysacc_biosynth/exp"/>
</dbReference>
<gene>
    <name evidence="2" type="ORF">Leucomu_12225</name>
</gene>
<evidence type="ECO:0000313" key="2">
    <source>
        <dbReference type="EMBL" id="QAB18574.1"/>
    </source>
</evidence>
<evidence type="ECO:0008006" key="4">
    <source>
        <dbReference type="Google" id="ProtNLM"/>
    </source>
</evidence>
<dbReference type="PANTHER" id="PTHR32309:SF31">
    <property type="entry name" value="CAPSULAR EXOPOLYSACCHARIDE FAMILY"/>
    <property type="match status" value="1"/>
</dbReference>
<proteinExistence type="predicted"/>
<sequence>MGGSAAYEQTLGVSRYLSVLRRQRRVAVAGVVFGVLAACLYLLIAPHTVTATTAVNLNVITTEPFNQQRPASGLLDAPTEADIASSHAVAEGAAELLGGELTASQVRQSSQVSSSGGASVVRVAFTAPTEQEAVRGADAIAQAYLEFRSDQAEQRIDTMLTSMNTRIEKLNEALLQANRELVSAEPGTTDYAQAVSQQQQIQVELDSLLSQRNALTSVDTTGGIVLTSARDSQFERSPSSRMALATGLAGGLVLGIVAAFARNPFDRRLRSSTDVAEVLGAPLLADLEPRKGEVSDDDAHEQMRVIYERLRSLDSSGGPVMVFDARRSSDESRALRQLRQISDGAVEFERIDAGASRADGLAMLREAAAVLVLCSHRTALVEDLRWIAQEAQRAGAPVVGFVSEA</sequence>
<dbReference type="PANTHER" id="PTHR32309">
    <property type="entry name" value="TYROSINE-PROTEIN KINASE"/>
    <property type="match status" value="1"/>
</dbReference>